<dbReference type="GO" id="GO:0016491">
    <property type="term" value="F:oxidoreductase activity"/>
    <property type="evidence" value="ECO:0007669"/>
    <property type="project" value="UniProtKB-KW"/>
</dbReference>
<protein>
    <recommendedName>
        <fullName evidence="6">Short chain dehydrogenase/reductase family</fullName>
    </recommendedName>
</protein>
<keyword evidence="3" id="KW-0560">Oxidoreductase</keyword>
<dbReference type="Proteomes" id="UP000325780">
    <property type="component" value="Unassembled WGS sequence"/>
</dbReference>
<dbReference type="SUPFAM" id="SSF51735">
    <property type="entry name" value="NAD(P)-binding Rossmann-fold domains"/>
    <property type="match status" value="1"/>
</dbReference>
<dbReference type="OrthoDB" id="2962696at2759"/>
<dbReference type="PRINTS" id="PR00081">
    <property type="entry name" value="GDHRDH"/>
</dbReference>
<accession>A0A5N6U488</accession>
<dbReference type="InterPro" id="IPR002347">
    <property type="entry name" value="SDR_fam"/>
</dbReference>
<dbReference type="AlphaFoldDB" id="A0A5N6U488"/>
<evidence type="ECO:0000313" key="4">
    <source>
        <dbReference type="EMBL" id="KAE8153330.1"/>
    </source>
</evidence>
<evidence type="ECO:0000313" key="5">
    <source>
        <dbReference type="Proteomes" id="UP000325780"/>
    </source>
</evidence>
<comment type="similarity">
    <text evidence="1">Belongs to the short-chain dehydrogenases/reductases (SDR) family.</text>
</comment>
<keyword evidence="5" id="KW-1185">Reference proteome</keyword>
<dbReference type="Pfam" id="PF00106">
    <property type="entry name" value="adh_short"/>
    <property type="match status" value="1"/>
</dbReference>
<organism evidence="4 5">
    <name type="scientific">Aspergillus avenaceus</name>
    <dbReference type="NCBI Taxonomy" id="36643"/>
    <lineage>
        <taxon>Eukaryota</taxon>
        <taxon>Fungi</taxon>
        <taxon>Dikarya</taxon>
        <taxon>Ascomycota</taxon>
        <taxon>Pezizomycotina</taxon>
        <taxon>Eurotiomycetes</taxon>
        <taxon>Eurotiomycetidae</taxon>
        <taxon>Eurotiales</taxon>
        <taxon>Aspergillaceae</taxon>
        <taxon>Aspergillus</taxon>
        <taxon>Aspergillus subgen. Circumdati</taxon>
    </lineage>
</organism>
<dbReference type="PANTHER" id="PTHR43618">
    <property type="entry name" value="7-ALPHA-HYDROXYSTEROID DEHYDROGENASE"/>
    <property type="match status" value="1"/>
</dbReference>
<sequence>MSLDASNLFSVKGIVAVITGGGTGLGRTIALALDANHASKVFILGRREQPLQETAAQAANKTIIPITADVASQESLENAYKAVAAQTTHVDLLFANSGISGPSAFFPPKPDGSGPTIEEFREYHWNHSMDEFSKVMEINLAGTHYTILAFLPLLDAANKRRPAPDPEQLASPRPQVIVTSSIGAILNRPAGLPYSYSKTAVLHLVKVMASNLAPYQIRVNGIAPGLFYTEMAKGLYEKRGVTGRGIADGSFTSDYVPITRAGGDEDISGMLMWMASRSGGYLNGETIVIDGGRTRVFI</sequence>
<keyword evidence="2" id="KW-0521">NADP</keyword>
<name>A0A5N6U488_ASPAV</name>
<reference evidence="4 5" key="1">
    <citation type="submission" date="2019-04" db="EMBL/GenBank/DDBJ databases">
        <title>Friends and foes A comparative genomics study of 23 Aspergillus species from section Flavi.</title>
        <authorList>
            <consortium name="DOE Joint Genome Institute"/>
            <person name="Kjaerbolling I."/>
            <person name="Vesth T."/>
            <person name="Frisvad J.C."/>
            <person name="Nybo J.L."/>
            <person name="Theobald S."/>
            <person name="Kildgaard S."/>
            <person name="Isbrandt T."/>
            <person name="Kuo A."/>
            <person name="Sato A."/>
            <person name="Lyhne E.K."/>
            <person name="Kogle M.E."/>
            <person name="Wiebenga A."/>
            <person name="Kun R.S."/>
            <person name="Lubbers R.J."/>
            <person name="Makela M.R."/>
            <person name="Barry K."/>
            <person name="Chovatia M."/>
            <person name="Clum A."/>
            <person name="Daum C."/>
            <person name="Haridas S."/>
            <person name="He G."/>
            <person name="LaButti K."/>
            <person name="Lipzen A."/>
            <person name="Mondo S."/>
            <person name="Riley R."/>
            <person name="Salamov A."/>
            <person name="Simmons B.A."/>
            <person name="Magnuson J.K."/>
            <person name="Henrissat B."/>
            <person name="Mortensen U.H."/>
            <person name="Larsen T.O."/>
            <person name="Devries R.P."/>
            <person name="Grigoriev I.V."/>
            <person name="Machida M."/>
            <person name="Baker S.E."/>
            <person name="Andersen M.R."/>
        </authorList>
    </citation>
    <scope>NUCLEOTIDE SEQUENCE [LARGE SCALE GENOMIC DNA]</scope>
    <source>
        <strain evidence="4 5">IBT 18842</strain>
    </source>
</reference>
<dbReference type="InterPro" id="IPR052178">
    <property type="entry name" value="Sec_Metab_Biosynth_SDR"/>
</dbReference>
<evidence type="ECO:0000256" key="1">
    <source>
        <dbReference type="ARBA" id="ARBA00006484"/>
    </source>
</evidence>
<gene>
    <name evidence="4" type="ORF">BDV25DRAFT_168990</name>
</gene>
<dbReference type="Gene3D" id="3.40.50.720">
    <property type="entry name" value="NAD(P)-binding Rossmann-like Domain"/>
    <property type="match status" value="1"/>
</dbReference>
<evidence type="ECO:0008006" key="6">
    <source>
        <dbReference type="Google" id="ProtNLM"/>
    </source>
</evidence>
<evidence type="ECO:0000256" key="2">
    <source>
        <dbReference type="ARBA" id="ARBA00022857"/>
    </source>
</evidence>
<dbReference type="CDD" id="cd05233">
    <property type="entry name" value="SDR_c"/>
    <property type="match status" value="1"/>
</dbReference>
<dbReference type="PANTHER" id="PTHR43618:SF18">
    <property type="entry name" value="SHORT CHAIN DEHYDROGENASE_REDUCTASE FAMILY (AFU_ORTHOLOGUE AFUA_5G12480)"/>
    <property type="match status" value="1"/>
</dbReference>
<evidence type="ECO:0000256" key="3">
    <source>
        <dbReference type="ARBA" id="ARBA00023002"/>
    </source>
</evidence>
<dbReference type="InterPro" id="IPR036291">
    <property type="entry name" value="NAD(P)-bd_dom_sf"/>
</dbReference>
<proteinExistence type="inferred from homology"/>
<dbReference type="EMBL" id="ML742040">
    <property type="protein sequence ID" value="KAE8153330.1"/>
    <property type="molecule type" value="Genomic_DNA"/>
</dbReference>